<organism evidence="1">
    <name type="scientific">viral metagenome</name>
    <dbReference type="NCBI Taxonomy" id="1070528"/>
    <lineage>
        <taxon>unclassified sequences</taxon>
        <taxon>metagenomes</taxon>
        <taxon>organismal metagenomes</taxon>
    </lineage>
</organism>
<protein>
    <recommendedName>
        <fullName evidence="2">Glycosyltransferase 2-like domain-containing protein</fullName>
    </recommendedName>
</protein>
<dbReference type="AlphaFoldDB" id="A0A6C0B4K2"/>
<accession>A0A6C0B4K2</accession>
<dbReference type="InterPro" id="IPR029044">
    <property type="entry name" value="Nucleotide-diphossugar_trans"/>
</dbReference>
<evidence type="ECO:0008006" key="2">
    <source>
        <dbReference type="Google" id="ProtNLM"/>
    </source>
</evidence>
<dbReference type="Gene3D" id="3.90.550.10">
    <property type="entry name" value="Spore Coat Polysaccharide Biosynthesis Protein SpsA, Chain A"/>
    <property type="match status" value="1"/>
</dbReference>
<dbReference type="SUPFAM" id="SSF53448">
    <property type="entry name" value="Nucleotide-diphospho-sugar transferases"/>
    <property type="match status" value="1"/>
</dbReference>
<evidence type="ECO:0000313" key="1">
    <source>
        <dbReference type="EMBL" id="QHS86960.1"/>
    </source>
</evidence>
<sequence length="264" mass="31616">MTIYDFPKINSSKLLDDVTLIFITSPIPSHPDASLMETCIESMKSTKYNFYETVISYDCPKGPNKDYNKYKNYVKKKYPKFTHLERKTHGHFIGTLNNALRYCKTKYFLLVQHDVKLVGGEFPIKKILKCKFDWNIIFTHHKKNGLTEPTHWFPIIKKTRKPVPSFLLKTFGWSERIFIADTKFLRDKIDEIEHEKKSSKFVESVFHKEFDRKFKKLENIKTYKDLPKKSKNQKEYDGYWKEWQCYAVKSKICYHTHLFGRTHK</sequence>
<name>A0A6C0B4K2_9ZZZZ</name>
<proteinExistence type="predicted"/>
<dbReference type="EMBL" id="MN739068">
    <property type="protein sequence ID" value="QHS86960.1"/>
    <property type="molecule type" value="Genomic_DNA"/>
</dbReference>
<reference evidence="1" key="1">
    <citation type="journal article" date="2020" name="Nature">
        <title>Giant virus diversity and host interactions through global metagenomics.</title>
        <authorList>
            <person name="Schulz F."/>
            <person name="Roux S."/>
            <person name="Paez-Espino D."/>
            <person name="Jungbluth S."/>
            <person name="Walsh D.A."/>
            <person name="Denef V.J."/>
            <person name="McMahon K.D."/>
            <person name="Konstantinidis K.T."/>
            <person name="Eloe-Fadrosh E.A."/>
            <person name="Kyrpides N.C."/>
            <person name="Woyke T."/>
        </authorList>
    </citation>
    <scope>NUCLEOTIDE SEQUENCE</scope>
    <source>
        <strain evidence="1">GVMAG-M-3300009422-16</strain>
    </source>
</reference>